<dbReference type="Proteomes" id="UP000281406">
    <property type="component" value="Unassembled WGS sequence"/>
</dbReference>
<protein>
    <submittedName>
        <fullName evidence="1">Unconventional myosin-Id</fullName>
    </submittedName>
</protein>
<accession>A0A3N0XN86</accession>
<dbReference type="AlphaFoldDB" id="A0A3N0XN86"/>
<dbReference type="OrthoDB" id="8958276at2759"/>
<evidence type="ECO:0000313" key="2">
    <source>
        <dbReference type="Proteomes" id="UP000281406"/>
    </source>
</evidence>
<keyword evidence="2" id="KW-1185">Reference proteome</keyword>
<organism evidence="1 2">
    <name type="scientific">Anabarilius grahami</name>
    <name type="common">Kanglang fish</name>
    <name type="synonym">Barilius grahami</name>
    <dbReference type="NCBI Taxonomy" id="495550"/>
    <lineage>
        <taxon>Eukaryota</taxon>
        <taxon>Metazoa</taxon>
        <taxon>Chordata</taxon>
        <taxon>Craniata</taxon>
        <taxon>Vertebrata</taxon>
        <taxon>Euteleostomi</taxon>
        <taxon>Actinopterygii</taxon>
        <taxon>Neopterygii</taxon>
        <taxon>Teleostei</taxon>
        <taxon>Ostariophysi</taxon>
        <taxon>Cypriniformes</taxon>
        <taxon>Xenocyprididae</taxon>
        <taxon>Xenocypridinae</taxon>
        <taxon>Xenocypridinae incertae sedis</taxon>
        <taxon>Anabarilius</taxon>
    </lineage>
</organism>
<dbReference type="EMBL" id="RJVU01067793">
    <property type="protein sequence ID" value="ROI81830.1"/>
    <property type="molecule type" value="Genomic_DNA"/>
</dbReference>
<name>A0A3N0XN86_ANAGA</name>
<proteinExistence type="predicted"/>
<evidence type="ECO:0000313" key="1">
    <source>
        <dbReference type="EMBL" id="ROI81830.1"/>
    </source>
</evidence>
<comment type="caution">
    <text evidence="1">The sequence shown here is derived from an EMBL/GenBank/DDBJ whole genome shotgun (WGS) entry which is preliminary data.</text>
</comment>
<gene>
    <name evidence="1" type="ORF">DPX16_22065</name>
</gene>
<reference evidence="1 2" key="1">
    <citation type="submission" date="2018-10" db="EMBL/GenBank/DDBJ databases">
        <title>Genome assembly for a Yunnan-Guizhou Plateau 3E fish, Anabarilius grahami (Regan), and its evolutionary and genetic applications.</title>
        <authorList>
            <person name="Jiang W."/>
        </authorList>
    </citation>
    <scope>NUCLEOTIDE SEQUENCE [LARGE SCALE GENOMIC DNA]</scope>
    <source>
        <strain evidence="1">AG-KIZ</strain>
        <tissue evidence="1">Muscle</tissue>
    </source>
</reference>
<sequence>MAEHESLEFGKADFVLLDNVSLEEFMANLKLSHGLIFSLAGGWRVQFVICRGCDQASFLILQSPHLCLGLQLEQQQQCDARSHPVPSGVIKKSAVELEIAFYVMPFEGHFLLI</sequence>